<dbReference type="Gene3D" id="3.10.105.10">
    <property type="entry name" value="Dipeptide-binding Protein, Domain 3"/>
    <property type="match status" value="1"/>
</dbReference>
<proteinExistence type="inferred from homology"/>
<dbReference type="GO" id="GO:0043190">
    <property type="term" value="C:ATP-binding cassette (ABC) transporter complex"/>
    <property type="evidence" value="ECO:0007669"/>
    <property type="project" value="InterPro"/>
</dbReference>
<accession>A0A7W1XRI7</accession>
<keyword evidence="2" id="KW-0813">Transport</keyword>
<reference evidence="5 6" key="1">
    <citation type="submission" date="2020-07" db="EMBL/GenBank/DDBJ databases">
        <title>Thermoactinomyces phylogeny.</title>
        <authorList>
            <person name="Dunlap C."/>
        </authorList>
    </citation>
    <scope>NUCLEOTIDE SEQUENCE [LARGE SCALE GENOMIC DNA]</scope>
    <source>
        <strain evidence="5 6">AMNI-1</strain>
    </source>
</reference>
<dbReference type="PANTHER" id="PTHR30290:SF9">
    <property type="entry name" value="OLIGOPEPTIDE-BINDING PROTEIN APPA"/>
    <property type="match status" value="1"/>
</dbReference>
<dbReference type="GO" id="GO:0042597">
    <property type="term" value="C:periplasmic space"/>
    <property type="evidence" value="ECO:0007669"/>
    <property type="project" value="UniProtKB-ARBA"/>
</dbReference>
<comment type="caution">
    <text evidence="5">The sequence shown here is derived from an EMBL/GenBank/DDBJ whole genome shotgun (WGS) entry which is preliminary data.</text>
</comment>
<name>A0A7W1XRI7_9BACL</name>
<dbReference type="Proteomes" id="UP000538292">
    <property type="component" value="Unassembled WGS sequence"/>
</dbReference>
<dbReference type="GO" id="GO:0015833">
    <property type="term" value="P:peptide transport"/>
    <property type="evidence" value="ECO:0007669"/>
    <property type="project" value="TreeGrafter"/>
</dbReference>
<dbReference type="CDD" id="cd08518">
    <property type="entry name" value="PBP2_NikA_DppA_OppA_like_19"/>
    <property type="match status" value="1"/>
</dbReference>
<organism evidence="5 6">
    <name type="scientific">Thermoactinomyces mirandus</name>
    <dbReference type="NCBI Taxonomy" id="2756294"/>
    <lineage>
        <taxon>Bacteria</taxon>
        <taxon>Bacillati</taxon>
        <taxon>Bacillota</taxon>
        <taxon>Bacilli</taxon>
        <taxon>Bacillales</taxon>
        <taxon>Thermoactinomycetaceae</taxon>
        <taxon>Thermoactinomyces</taxon>
    </lineage>
</organism>
<dbReference type="InterPro" id="IPR000914">
    <property type="entry name" value="SBP_5_dom"/>
</dbReference>
<evidence type="ECO:0000256" key="2">
    <source>
        <dbReference type="ARBA" id="ARBA00022448"/>
    </source>
</evidence>
<sequence length="514" mass="57300">MILAGCSQSDANQTGQTQKDELVLAIGGEPKEGFDPTTGWGRNGSPLFQSTLFKYDSNFNVVNDLAENYKVSDDGLIWTVNIRQDAKFSDGENVTADDVAFTYNKAKTSGSVMDLTNLDNAEKTGPYTVKFKLKKPQSNFIYLLITTGIVPEHAYGDNYKEHPIGSGPYKFVQWNKGQQLIVEANPYYYGKKPFFKKITFLFLAEDAAFAAAKAGQVDIVSVPATFAKEKIAGMKLVTVESVDNRGITFPTVPAGQKTEDGIPVGNDVTSDIAIRKAINVGINRQALVDGVLEGFGTPAYSVADKLPWWNADTAIKDNNIEEAKKILDQAGWKETASGIRVKNGLEAAFTLYYPSDDQIRQSLSITVAEMIKPLGIKVTTEGKSWNELERLMFSNPVLMGWGNHDPIEMYNLYSSKTKGEGYYNPNFYSNPKVDEYMEQALRASSVEEAYKYWKKAQWDGKTGFSAKGDAPWAWLVNVQHLYYVNEKLDIGKQKIHPHGHAWPITDTITDWKWK</sequence>
<evidence type="ECO:0000313" key="5">
    <source>
        <dbReference type="EMBL" id="MBA4601832.1"/>
    </source>
</evidence>
<protein>
    <submittedName>
        <fullName evidence="5">ABC transporter substrate-binding protein</fullName>
    </submittedName>
</protein>
<comment type="similarity">
    <text evidence="1">Belongs to the bacterial solute-binding protein 5 family.</text>
</comment>
<keyword evidence="3" id="KW-0732">Signal</keyword>
<dbReference type="InterPro" id="IPR030678">
    <property type="entry name" value="Peptide/Ni-bd"/>
</dbReference>
<dbReference type="GO" id="GO:1904680">
    <property type="term" value="F:peptide transmembrane transporter activity"/>
    <property type="evidence" value="ECO:0007669"/>
    <property type="project" value="TreeGrafter"/>
</dbReference>
<dbReference type="RefSeq" id="WP_181738840.1">
    <property type="nucleotide sequence ID" value="NZ_JACEOL010000018.1"/>
</dbReference>
<gene>
    <name evidence="5" type="ORF">H2C83_05745</name>
</gene>
<evidence type="ECO:0000259" key="4">
    <source>
        <dbReference type="Pfam" id="PF00496"/>
    </source>
</evidence>
<feature type="domain" description="Solute-binding protein family 5" evidence="4">
    <location>
        <begin position="61"/>
        <end position="416"/>
    </location>
</feature>
<dbReference type="AlphaFoldDB" id="A0A7W1XRI7"/>
<dbReference type="Pfam" id="PF00496">
    <property type="entry name" value="SBP_bac_5"/>
    <property type="match status" value="1"/>
</dbReference>
<dbReference type="PANTHER" id="PTHR30290">
    <property type="entry name" value="PERIPLASMIC BINDING COMPONENT OF ABC TRANSPORTER"/>
    <property type="match status" value="1"/>
</dbReference>
<dbReference type="EMBL" id="JACEOL010000018">
    <property type="protein sequence ID" value="MBA4601832.1"/>
    <property type="molecule type" value="Genomic_DNA"/>
</dbReference>
<evidence type="ECO:0000256" key="1">
    <source>
        <dbReference type="ARBA" id="ARBA00005695"/>
    </source>
</evidence>
<dbReference type="Gene3D" id="3.40.190.10">
    <property type="entry name" value="Periplasmic binding protein-like II"/>
    <property type="match status" value="1"/>
</dbReference>
<keyword evidence="6" id="KW-1185">Reference proteome</keyword>
<dbReference type="SUPFAM" id="SSF53850">
    <property type="entry name" value="Periplasmic binding protein-like II"/>
    <property type="match status" value="1"/>
</dbReference>
<evidence type="ECO:0000256" key="3">
    <source>
        <dbReference type="ARBA" id="ARBA00022729"/>
    </source>
</evidence>
<dbReference type="InterPro" id="IPR039424">
    <property type="entry name" value="SBP_5"/>
</dbReference>
<evidence type="ECO:0000313" key="6">
    <source>
        <dbReference type="Proteomes" id="UP000538292"/>
    </source>
</evidence>
<dbReference type="PIRSF" id="PIRSF002741">
    <property type="entry name" value="MppA"/>
    <property type="match status" value="1"/>
</dbReference>